<sequence>MTQVTRLSHSEVLAQYRHALRPIRDRDLPSDWRCVDAQSCCHLHPPPLLRFGLHVPYTPESLRSRAQEAAKRLDEVPYIMGDSQDHIVLVERYASKLIGDAAVPRTTSPSGNLGGVLRKTGAWPPEKRGLYLFYELFTNDIGDKEVQERLTKAEVARLVAILEEAWGLQGRLRAMWCFDYARYHPAVQNYKSVDALLDSIGMPLYLRSRS</sequence>
<keyword evidence="2" id="KW-1185">Reference proteome</keyword>
<proteinExistence type="predicted"/>
<accession>A0AAD7TQJ6</accession>
<protein>
    <submittedName>
        <fullName evidence="1">Uncharacterized protein</fullName>
    </submittedName>
</protein>
<dbReference type="EMBL" id="JAPEVG010000258">
    <property type="protein sequence ID" value="KAJ8472473.1"/>
    <property type="molecule type" value="Genomic_DNA"/>
</dbReference>
<name>A0AAD7TQJ6_9APHY</name>
<gene>
    <name evidence="1" type="ORF">ONZ51_g8492</name>
</gene>
<evidence type="ECO:0000313" key="1">
    <source>
        <dbReference type="EMBL" id="KAJ8472473.1"/>
    </source>
</evidence>
<dbReference type="Proteomes" id="UP001215151">
    <property type="component" value="Unassembled WGS sequence"/>
</dbReference>
<reference evidence="1" key="1">
    <citation type="submission" date="2022-11" db="EMBL/GenBank/DDBJ databases">
        <title>Genome Sequence of Cubamyces cubensis.</title>
        <authorList>
            <person name="Buettner E."/>
        </authorList>
    </citation>
    <scope>NUCLEOTIDE SEQUENCE</scope>
    <source>
        <strain evidence="1">MPL-01</strain>
    </source>
</reference>
<comment type="caution">
    <text evidence="1">The sequence shown here is derived from an EMBL/GenBank/DDBJ whole genome shotgun (WGS) entry which is preliminary data.</text>
</comment>
<evidence type="ECO:0000313" key="2">
    <source>
        <dbReference type="Proteomes" id="UP001215151"/>
    </source>
</evidence>
<organism evidence="1 2">
    <name type="scientific">Trametes cubensis</name>
    <dbReference type="NCBI Taxonomy" id="1111947"/>
    <lineage>
        <taxon>Eukaryota</taxon>
        <taxon>Fungi</taxon>
        <taxon>Dikarya</taxon>
        <taxon>Basidiomycota</taxon>
        <taxon>Agaricomycotina</taxon>
        <taxon>Agaricomycetes</taxon>
        <taxon>Polyporales</taxon>
        <taxon>Polyporaceae</taxon>
        <taxon>Trametes</taxon>
    </lineage>
</organism>
<dbReference type="AlphaFoldDB" id="A0AAD7TQJ6"/>